<dbReference type="EMBL" id="CM041538">
    <property type="protein sequence ID" value="KAI3368149.1"/>
    <property type="molecule type" value="Genomic_DNA"/>
</dbReference>
<comment type="caution">
    <text evidence="1">The sequence shown here is derived from an EMBL/GenBank/DDBJ whole genome shotgun (WGS) entry which is preliminary data.</text>
</comment>
<name>A0ACB8WK22_9TELE</name>
<dbReference type="Proteomes" id="UP000831701">
    <property type="component" value="Chromosome 8"/>
</dbReference>
<proteinExistence type="predicted"/>
<keyword evidence="2" id="KW-1185">Reference proteome</keyword>
<evidence type="ECO:0000313" key="2">
    <source>
        <dbReference type="Proteomes" id="UP000831701"/>
    </source>
</evidence>
<accession>A0ACB8WK22</accession>
<organism evidence="1 2">
    <name type="scientific">Scortum barcoo</name>
    <name type="common">barcoo grunter</name>
    <dbReference type="NCBI Taxonomy" id="214431"/>
    <lineage>
        <taxon>Eukaryota</taxon>
        <taxon>Metazoa</taxon>
        <taxon>Chordata</taxon>
        <taxon>Craniata</taxon>
        <taxon>Vertebrata</taxon>
        <taxon>Euteleostomi</taxon>
        <taxon>Actinopterygii</taxon>
        <taxon>Neopterygii</taxon>
        <taxon>Teleostei</taxon>
        <taxon>Neoteleostei</taxon>
        <taxon>Acanthomorphata</taxon>
        <taxon>Eupercaria</taxon>
        <taxon>Centrarchiformes</taxon>
        <taxon>Terapontoidei</taxon>
        <taxon>Terapontidae</taxon>
        <taxon>Scortum</taxon>
    </lineage>
</organism>
<sequence length="992" mass="110593">MTDLNQLKSFKLATPLQSEPSTAHSALESLSHTFFPLLPHPKLHVWVEQEPGLVCCGGGALFVVAAGGCKVEAYSVEQEGCPLICRFATMGTVKSIQHSKMGDYLVTIEEKNSATYLRAYTNWRYQAEEKARVGVRLLGHLLRGASVRSGVQMEIIEIPLSERPVAVACCSVTGDLLVGCENTLVLFTLRRQSQQSLVALCGGYVAVRAELEVLVLKLDASSEPVNVEESTESNKADHVEDQTDFLVLARHQELLGDRAKDCDIPVSIEKTSLEDRLSEYTLSYVLFRGFTPDFFQGCSVEETQLHSLQLYPLFTSNQSAALEEPACVFCFFSLPNTGYLYSLKGGVELLSAYQYPEKVLEAVLTDHLLHVITKSALQCFTVRCAAMAARIEDPYIDTTMRACPPCNLEVCALRMQLFIGLRSVCVYGHHVILLSTADTEMPDETERNTQQRRALELKEHTMLTGIFLAVGIDPATTPALESFLSRPFLLSCFVEVEYSQRYAETNPQAQSLRHLLSEAHLLLRASLLQTSERQRSGEGDPAAPLQTDTAEKETAAQTDRQELEEALRQNCAQLGDCFSRASQKDCHLALPYYRMSGLSVTEVMARNCPLPSSPHTYGPGFLFYLTHYLLEETEQSLSQEAADEVIDIFSQLEPSHLIRVCASPAMVNLSPARTLQILQHLEDTAGVSVPLTLTMATMMLLLDDLPQYTQLMERHAEINSCSHYGALYPWLTVLSPAHMTTSQHQEALHKLQSLLCGPSLSVGSVVPLLERLSEETLWGFSLHLLCATRRGQYNSSIEKLLDRCPQAMIAYANHQLQDKNKVLWWQKLLPELCNRTRAAADNSILLAALKENIEMELFASEELCVVRSTQKKEEGYNFDQRHQEHPLVPDCEEEPEQQVQTQPRLQAKPKEEPPVKEEAKHCPAVLGFMEQIEIEMEVFPPVRVSESEVVELKSDDASIMTPVRRQVQVCGSGPLLSSFGHASERASTEQQP</sequence>
<gene>
    <name evidence="1" type="ORF">L3Q82_007875</name>
</gene>
<evidence type="ECO:0000313" key="1">
    <source>
        <dbReference type="EMBL" id="KAI3368149.1"/>
    </source>
</evidence>
<protein>
    <submittedName>
        <fullName evidence="1">Uncharacterized protein</fullName>
    </submittedName>
</protein>
<reference evidence="1" key="1">
    <citation type="submission" date="2022-04" db="EMBL/GenBank/DDBJ databases">
        <title>Jade perch genome.</title>
        <authorList>
            <person name="Chao B."/>
        </authorList>
    </citation>
    <scope>NUCLEOTIDE SEQUENCE</scope>
    <source>
        <strain evidence="1">CB-2022</strain>
    </source>
</reference>